<gene>
    <name evidence="3" type="ORF">MTX78_04805</name>
</gene>
<keyword evidence="1" id="KW-0732">Signal</keyword>
<evidence type="ECO:0000313" key="3">
    <source>
        <dbReference type="EMBL" id="UOG75920.1"/>
    </source>
</evidence>
<evidence type="ECO:0000313" key="4">
    <source>
        <dbReference type="Proteomes" id="UP000831113"/>
    </source>
</evidence>
<proteinExistence type="predicted"/>
<dbReference type="PROSITE" id="PS51257">
    <property type="entry name" value="PROKAR_LIPOPROTEIN"/>
    <property type="match status" value="1"/>
</dbReference>
<dbReference type="Pfam" id="PF14344">
    <property type="entry name" value="DUF4397"/>
    <property type="match status" value="1"/>
</dbReference>
<dbReference type="InterPro" id="IPR025510">
    <property type="entry name" value="DUF4397"/>
</dbReference>
<evidence type="ECO:0000259" key="2">
    <source>
        <dbReference type="Pfam" id="PF14344"/>
    </source>
</evidence>
<feature type="signal peptide" evidence="1">
    <location>
        <begin position="1"/>
        <end position="18"/>
    </location>
</feature>
<feature type="chain" id="PRO_5045070936" evidence="1">
    <location>
        <begin position="19"/>
        <end position="294"/>
    </location>
</feature>
<accession>A0ABY4D060</accession>
<dbReference type="Proteomes" id="UP000831113">
    <property type="component" value="Chromosome"/>
</dbReference>
<keyword evidence="4" id="KW-1185">Reference proteome</keyword>
<reference evidence="3 4" key="1">
    <citation type="submission" date="2022-03" db="EMBL/GenBank/DDBJ databases">
        <title>Hymenobactersp. isolated from the air.</title>
        <authorList>
            <person name="Won M."/>
            <person name="Kwon S.-W."/>
        </authorList>
    </citation>
    <scope>NUCLEOTIDE SEQUENCE [LARGE SCALE GENOMIC DNA]</scope>
    <source>
        <strain evidence="3 4">KACC 21982</strain>
    </source>
</reference>
<sequence>MKYSFFSFFTKLTLAASAAVSLAGCDDPELPEAKPDTTASTLTGRYSLVNVSPGSGDAQLRSIDNVPVTTPQPVVPYLGTGAYTPVTSGQRLLLFSTTNNLNSSLIPARNAFNSNASYTVFLTDAATRASSATDQGGARSVVLTDNLAAPSANRARIRFVNLSPSYSAGADSLGLYTITSPSTTGATAPNRYLFAPIGRSYRSTTFTVPAVAATATTPGRASRSLNFANFTDVPAGTYTFQVRRSATAASNASQVIIQATPLTFASGKIYTIYSRGTNASMSATPLGISVVQHN</sequence>
<feature type="domain" description="DUF4397" evidence="2">
    <location>
        <begin position="48"/>
        <end position="165"/>
    </location>
</feature>
<dbReference type="EMBL" id="CP094669">
    <property type="protein sequence ID" value="UOG75920.1"/>
    <property type="molecule type" value="Genomic_DNA"/>
</dbReference>
<evidence type="ECO:0000256" key="1">
    <source>
        <dbReference type="SAM" id="SignalP"/>
    </source>
</evidence>
<name>A0ABY4D060_9BACT</name>
<organism evidence="3 4">
    <name type="scientific">Hymenobacter tibetensis</name>
    <dbReference type="NCBI Taxonomy" id="497967"/>
    <lineage>
        <taxon>Bacteria</taxon>
        <taxon>Pseudomonadati</taxon>
        <taxon>Bacteroidota</taxon>
        <taxon>Cytophagia</taxon>
        <taxon>Cytophagales</taxon>
        <taxon>Hymenobacteraceae</taxon>
        <taxon>Hymenobacter</taxon>
    </lineage>
</organism>
<dbReference type="RefSeq" id="WP_243800395.1">
    <property type="nucleotide sequence ID" value="NZ_CP094669.1"/>
</dbReference>
<protein>
    <submittedName>
        <fullName evidence="3">DUF4397 domain-containing protein</fullName>
    </submittedName>
</protein>